<evidence type="ECO:0000256" key="4">
    <source>
        <dbReference type="ARBA" id="ARBA00012381"/>
    </source>
</evidence>
<dbReference type="PROSITE" id="PS51462">
    <property type="entry name" value="NUDIX"/>
    <property type="match status" value="1"/>
</dbReference>
<evidence type="ECO:0000313" key="12">
    <source>
        <dbReference type="Proteomes" id="UP001224775"/>
    </source>
</evidence>
<dbReference type="InterPro" id="IPR020084">
    <property type="entry name" value="NUDIX_hydrolase_CS"/>
</dbReference>
<evidence type="ECO:0000313" key="11">
    <source>
        <dbReference type="EMBL" id="KAK1740457.1"/>
    </source>
</evidence>
<dbReference type="Proteomes" id="UP001224775">
    <property type="component" value="Unassembled WGS sequence"/>
</dbReference>
<dbReference type="AlphaFoldDB" id="A0AAD9DAR6"/>
<comment type="cofactor">
    <cofactor evidence="1">
        <name>Mg(2+)</name>
        <dbReference type="ChEBI" id="CHEBI:18420"/>
    </cofactor>
</comment>
<dbReference type="Pfam" id="PF00293">
    <property type="entry name" value="NUDIX"/>
    <property type="match status" value="1"/>
</dbReference>
<evidence type="ECO:0000256" key="7">
    <source>
        <dbReference type="ARBA" id="ARBA00022842"/>
    </source>
</evidence>
<keyword evidence="8" id="KW-0520">NAD</keyword>
<dbReference type="GO" id="GO:0046872">
    <property type="term" value="F:metal ion binding"/>
    <property type="evidence" value="ECO:0007669"/>
    <property type="project" value="UniProtKB-KW"/>
</dbReference>
<keyword evidence="12" id="KW-1185">Reference proteome</keyword>
<dbReference type="GO" id="GO:0019677">
    <property type="term" value="P:NAD+ catabolic process"/>
    <property type="evidence" value="ECO:0007669"/>
    <property type="project" value="TreeGrafter"/>
</dbReference>
<comment type="similarity">
    <text evidence="3">Belongs to the Nudix hydrolase family. NudC subfamily.</text>
</comment>
<dbReference type="SUPFAM" id="SSF55811">
    <property type="entry name" value="Nudix"/>
    <property type="match status" value="1"/>
</dbReference>
<dbReference type="Pfam" id="PF02464">
    <property type="entry name" value="CinA"/>
    <property type="match status" value="1"/>
</dbReference>
<dbReference type="GO" id="GO:0006742">
    <property type="term" value="P:NADP+ catabolic process"/>
    <property type="evidence" value="ECO:0007669"/>
    <property type="project" value="TreeGrafter"/>
</dbReference>
<dbReference type="EC" id="3.6.1.22" evidence="4"/>
<dbReference type="InterPro" id="IPR036653">
    <property type="entry name" value="CinA-like_C"/>
</dbReference>
<dbReference type="Gene3D" id="3.90.79.10">
    <property type="entry name" value="Nucleoside Triphosphate Pyrophosphohydrolase"/>
    <property type="match status" value="1"/>
</dbReference>
<organism evidence="11 12">
    <name type="scientific">Skeletonema marinoi</name>
    <dbReference type="NCBI Taxonomy" id="267567"/>
    <lineage>
        <taxon>Eukaryota</taxon>
        <taxon>Sar</taxon>
        <taxon>Stramenopiles</taxon>
        <taxon>Ochrophyta</taxon>
        <taxon>Bacillariophyta</taxon>
        <taxon>Coscinodiscophyceae</taxon>
        <taxon>Thalassiosirophycidae</taxon>
        <taxon>Thalassiosirales</taxon>
        <taxon>Skeletonemataceae</taxon>
        <taxon>Skeletonema</taxon>
        <taxon>Skeletonema marinoi-dohrnii complex</taxon>
    </lineage>
</organism>
<dbReference type="PROSITE" id="PS00893">
    <property type="entry name" value="NUDIX_BOX"/>
    <property type="match status" value="1"/>
</dbReference>
<dbReference type="InterPro" id="IPR050241">
    <property type="entry name" value="NAD-cap_RNA_hydrolase_NudC"/>
</dbReference>
<dbReference type="CDD" id="cd03429">
    <property type="entry name" value="NUDIX_NADH_pyrophosphatase_Nudt13"/>
    <property type="match status" value="1"/>
</dbReference>
<dbReference type="PANTHER" id="PTHR42904">
    <property type="entry name" value="NUDIX HYDROLASE, NUDC SUBFAMILY"/>
    <property type="match status" value="1"/>
</dbReference>
<name>A0AAD9DAR6_9STRA</name>
<evidence type="ECO:0000256" key="6">
    <source>
        <dbReference type="ARBA" id="ARBA00022801"/>
    </source>
</evidence>
<dbReference type="GO" id="GO:0035529">
    <property type="term" value="F:NADH pyrophosphatase activity"/>
    <property type="evidence" value="ECO:0007669"/>
    <property type="project" value="TreeGrafter"/>
</dbReference>
<evidence type="ECO:0000256" key="5">
    <source>
        <dbReference type="ARBA" id="ARBA00022723"/>
    </source>
</evidence>
<reference evidence="11" key="1">
    <citation type="submission" date="2023-06" db="EMBL/GenBank/DDBJ databases">
        <title>Survivors Of The Sea: Transcriptome response of Skeletonema marinoi to long-term dormancy.</title>
        <authorList>
            <person name="Pinder M.I.M."/>
            <person name="Kourtchenko O."/>
            <person name="Robertson E.K."/>
            <person name="Larsson T."/>
            <person name="Maumus F."/>
            <person name="Osuna-Cruz C.M."/>
            <person name="Vancaester E."/>
            <person name="Stenow R."/>
            <person name="Vandepoele K."/>
            <person name="Ploug H."/>
            <person name="Bruchert V."/>
            <person name="Godhe A."/>
            <person name="Topel M."/>
        </authorList>
    </citation>
    <scope>NUCLEOTIDE SEQUENCE</scope>
    <source>
        <strain evidence="11">R05AC</strain>
    </source>
</reference>
<dbReference type="Gene3D" id="3.90.950.20">
    <property type="entry name" value="CinA-like"/>
    <property type="match status" value="1"/>
</dbReference>
<dbReference type="PANTHER" id="PTHR42904:SF6">
    <property type="entry name" value="NAD-CAPPED RNA HYDROLASE NUDT12"/>
    <property type="match status" value="1"/>
</dbReference>
<evidence type="ECO:0000259" key="10">
    <source>
        <dbReference type="PROSITE" id="PS51462"/>
    </source>
</evidence>
<dbReference type="InterPro" id="IPR015797">
    <property type="entry name" value="NUDIX_hydrolase-like_dom_sf"/>
</dbReference>
<accession>A0AAD9DAR6</accession>
<feature type="domain" description="Nudix hydrolase" evidence="10">
    <location>
        <begin position="418"/>
        <end position="549"/>
    </location>
</feature>
<keyword evidence="7" id="KW-0460">Magnesium</keyword>
<dbReference type="SUPFAM" id="SSF142433">
    <property type="entry name" value="CinA-like"/>
    <property type="match status" value="2"/>
</dbReference>
<keyword evidence="6 11" id="KW-0378">Hydrolase</keyword>
<evidence type="ECO:0000256" key="2">
    <source>
        <dbReference type="ARBA" id="ARBA00001947"/>
    </source>
</evidence>
<comment type="caution">
    <text evidence="11">The sequence shown here is derived from an EMBL/GenBank/DDBJ whole genome shotgun (WGS) entry which is preliminary data.</text>
</comment>
<protein>
    <recommendedName>
        <fullName evidence="4">NAD(+) diphosphatase</fullName>
        <ecNumber evidence="4">3.6.1.22</ecNumber>
    </recommendedName>
</protein>
<evidence type="ECO:0000256" key="8">
    <source>
        <dbReference type="ARBA" id="ARBA00023027"/>
    </source>
</evidence>
<comment type="cofactor">
    <cofactor evidence="2">
        <name>Zn(2+)</name>
        <dbReference type="ChEBI" id="CHEBI:29105"/>
    </cofactor>
</comment>
<evidence type="ECO:0000256" key="3">
    <source>
        <dbReference type="ARBA" id="ARBA00009595"/>
    </source>
</evidence>
<sequence>MIVIRSPLRARALYSLRHVKRQLSSTTNSQQQSSLATQPFQRLVETLKSSTQTCTIIESSCGGLISSSLMSVPGSSRVYFGGTVAYSTKRAGKLLCGDEELHDRLLKSTSPAASDDDNMIVGVEEHLSEETKAYIQSKVKWTQEAALSYCKHMDTDFTIAEGGATGPTFHPEGMKAGFAVLAVAGRRSGQDDVEILAQKLVLSTHGDREMNMRLYADAAAELCVEAMNIANPSIEMTTEQPDTNQVQSTNVTDKLYLDRSSHLRSDAEVMKELYNRSDAQHVIVKGASEVLLGSDDQLSLPTLEQPFLGTLFETDDAKKEALENRTFLGRLGDEQTPLFAMYLPEDTNVSSDSNNSYFANTRSRAPMLSPLHNEIALTATAYVNWRDSHRFCTRCGSPVEFVQGGTCAKCTSGHMAWPRQDPSIIVLVTNAESTHALLARSPRHPSYLYTALAGFVEPGENMETAVAREVHEEVGVNVNHHSINYISSQAWPFPQSCMIGFHAKTNAADGLASINIDPEEIVDARWFEKEDVYLAARDTDMMGAVLDRQVVEAQQANGNWTGSLLVPSKGVLARTLVDHWLEE</sequence>
<proteinExistence type="inferred from homology"/>
<gene>
    <name evidence="11" type="ORF">QTG54_008552</name>
</gene>
<dbReference type="Gene3D" id="3.90.79.20">
    <property type="match status" value="1"/>
</dbReference>
<dbReference type="GO" id="GO:0005829">
    <property type="term" value="C:cytosol"/>
    <property type="evidence" value="ECO:0007669"/>
    <property type="project" value="TreeGrafter"/>
</dbReference>
<dbReference type="EMBL" id="JATAAI010000015">
    <property type="protein sequence ID" value="KAK1740457.1"/>
    <property type="molecule type" value="Genomic_DNA"/>
</dbReference>
<dbReference type="InterPro" id="IPR000086">
    <property type="entry name" value="NUDIX_hydrolase_dom"/>
</dbReference>
<dbReference type="NCBIfam" id="NF001299">
    <property type="entry name" value="PRK00241.1"/>
    <property type="match status" value="1"/>
</dbReference>
<comment type="catalytic activity">
    <reaction evidence="9">
        <text>a 5'-end NAD(+)-phospho-ribonucleoside in mRNA + H2O = a 5'-end phospho-adenosine-phospho-ribonucleoside in mRNA + beta-nicotinamide D-ribonucleotide + 2 H(+)</text>
        <dbReference type="Rhea" id="RHEA:60876"/>
        <dbReference type="Rhea" id="RHEA-COMP:15698"/>
        <dbReference type="Rhea" id="RHEA-COMP:15719"/>
        <dbReference type="ChEBI" id="CHEBI:14649"/>
        <dbReference type="ChEBI" id="CHEBI:15377"/>
        <dbReference type="ChEBI" id="CHEBI:15378"/>
        <dbReference type="ChEBI" id="CHEBI:144029"/>
        <dbReference type="ChEBI" id="CHEBI:144051"/>
    </reaction>
    <physiologicalReaction direction="left-to-right" evidence="9">
        <dbReference type="Rhea" id="RHEA:60877"/>
    </physiologicalReaction>
</comment>
<dbReference type="InterPro" id="IPR049734">
    <property type="entry name" value="NudC-like_C"/>
</dbReference>
<dbReference type="InterPro" id="IPR008136">
    <property type="entry name" value="CinA_C"/>
</dbReference>
<keyword evidence="5" id="KW-0479">Metal-binding</keyword>
<evidence type="ECO:0000256" key="9">
    <source>
        <dbReference type="ARBA" id="ARBA00023679"/>
    </source>
</evidence>
<evidence type="ECO:0000256" key="1">
    <source>
        <dbReference type="ARBA" id="ARBA00001946"/>
    </source>
</evidence>